<dbReference type="EMBL" id="AP027151">
    <property type="protein sequence ID" value="BDV44195.1"/>
    <property type="molecule type" value="Genomic_DNA"/>
</dbReference>
<keyword evidence="1" id="KW-0812">Transmembrane</keyword>
<keyword evidence="1" id="KW-0472">Membrane</keyword>
<accession>A0ABN6VYB3</accession>
<name>A0ABN6VYB3_9BACT</name>
<sequence length="93" mass="10179">MKFSFIAGIILLALGSAILFAGVIALTFKNSDKEETPSVPYLILSIFTSLNYVVDFIKNLIEAPSNWREMKLELGLLGVGTVMTIAGLVLLFR</sequence>
<dbReference type="RefSeq" id="WP_282000303.1">
    <property type="nucleotide sequence ID" value="NZ_AP027151.1"/>
</dbReference>
<dbReference type="Proteomes" id="UP001317705">
    <property type="component" value="Chromosome"/>
</dbReference>
<feature type="transmembrane region" description="Helical" evidence="1">
    <location>
        <begin position="41"/>
        <end position="61"/>
    </location>
</feature>
<keyword evidence="1" id="KW-1133">Transmembrane helix</keyword>
<evidence type="ECO:0000313" key="2">
    <source>
        <dbReference type="EMBL" id="BDV44195.1"/>
    </source>
</evidence>
<reference evidence="2 3" key="1">
    <citation type="submission" date="2022-12" db="EMBL/GenBank/DDBJ databases">
        <title>Polyphasic characterization of Geotalea uranireducens NIT-SL11 newly isolated from a complex of sewage sludge and microbially reduced graphene oxide.</title>
        <authorList>
            <person name="Xie L."/>
            <person name="Yoshida N."/>
            <person name="Meng L."/>
        </authorList>
    </citation>
    <scope>NUCLEOTIDE SEQUENCE [LARGE SCALE GENOMIC DNA]</scope>
    <source>
        <strain evidence="2 3">NIT-SL11</strain>
    </source>
</reference>
<organism evidence="2 3">
    <name type="scientific">Geotalea uraniireducens</name>
    <dbReference type="NCBI Taxonomy" id="351604"/>
    <lineage>
        <taxon>Bacteria</taxon>
        <taxon>Pseudomonadati</taxon>
        <taxon>Thermodesulfobacteriota</taxon>
        <taxon>Desulfuromonadia</taxon>
        <taxon>Geobacterales</taxon>
        <taxon>Geobacteraceae</taxon>
        <taxon>Geotalea</taxon>
    </lineage>
</organism>
<proteinExistence type="predicted"/>
<evidence type="ECO:0000256" key="1">
    <source>
        <dbReference type="SAM" id="Phobius"/>
    </source>
</evidence>
<gene>
    <name evidence="2" type="ORF">GURASL_31180</name>
</gene>
<keyword evidence="3" id="KW-1185">Reference proteome</keyword>
<evidence type="ECO:0000313" key="3">
    <source>
        <dbReference type="Proteomes" id="UP001317705"/>
    </source>
</evidence>
<protein>
    <submittedName>
        <fullName evidence="2">Uncharacterized protein</fullName>
    </submittedName>
</protein>
<feature type="transmembrane region" description="Helical" evidence="1">
    <location>
        <begin position="73"/>
        <end position="92"/>
    </location>
</feature>